<dbReference type="GO" id="GO:0030288">
    <property type="term" value="C:outer membrane-bounded periplasmic space"/>
    <property type="evidence" value="ECO:0007669"/>
    <property type="project" value="TreeGrafter"/>
</dbReference>
<dbReference type="STRING" id="1802685.A3C88_00185"/>
<gene>
    <name evidence="9" type="ORF">A3C88_00185</name>
</gene>
<dbReference type="InterPro" id="IPR036034">
    <property type="entry name" value="PDZ_sf"/>
</dbReference>
<evidence type="ECO:0000256" key="4">
    <source>
        <dbReference type="ARBA" id="ARBA00022825"/>
    </source>
</evidence>
<accession>A0A1F8FUQ5</accession>
<keyword evidence="3 5" id="KW-0378">Hydrolase</keyword>
<evidence type="ECO:0000256" key="1">
    <source>
        <dbReference type="ARBA" id="ARBA00009179"/>
    </source>
</evidence>
<feature type="domain" description="PDZ" evidence="8">
    <location>
        <begin position="101"/>
        <end position="169"/>
    </location>
</feature>
<evidence type="ECO:0000256" key="3">
    <source>
        <dbReference type="ARBA" id="ARBA00022801"/>
    </source>
</evidence>
<reference evidence="9 10" key="1">
    <citation type="journal article" date="2016" name="Nat. Commun.">
        <title>Thousands of microbial genomes shed light on interconnected biogeochemical processes in an aquifer system.</title>
        <authorList>
            <person name="Anantharaman K."/>
            <person name="Brown C.T."/>
            <person name="Hug L.A."/>
            <person name="Sharon I."/>
            <person name="Castelle C.J."/>
            <person name="Probst A.J."/>
            <person name="Thomas B.C."/>
            <person name="Singh A."/>
            <person name="Wilkins M.J."/>
            <person name="Karaoz U."/>
            <person name="Brodie E.L."/>
            <person name="Williams K.H."/>
            <person name="Hubbard S.S."/>
            <person name="Banfield J.F."/>
        </authorList>
    </citation>
    <scope>NUCLEOTIDE SEQUENCE [LARGE SCALE GENOMIC DNA]</scope>
</reference>
<dbReference type="InterPro" id="IPR004447">
    <property type="entry name" value="Peptidase_S41A"/>
</dbReference>
<dbReference type="AlphaFoldDB" id="A0A1F8FUQ5"/>
<dbReference type="SUPFAM" id="SSF50156">
    <property type="entry name" value="PDZ domain-like"/>
    <property type="match status" value="1"/>
</dbReference>
<dbReference type="SMART" id="SM00245">
    <property type="entry name" value="TSPc"/>
    <property type="match status" value="1"/>
</dbReference>
<evidence type="ECO:0000313" key="9">
    <source>
        <dbReference type="EMBL" id="OGN16772.1"/>
    </source>
</evidence>
<dbReference type="Gene3D" id="3.90.226.10">
    <property type="entry name" value="2-enoyl-CoA Hydratase, Chain A, domain 1"/>
    <property type="match status" value="1"/>
</dbReference>
<dbReference type="CDD" id="cd07560">
    <property type="entry name" value="Peptidase_S41_CPP"/>
    <property type="match status" value="1"/>
</dbReference>
<keyword evidence="7" id="KW-1133">Transmembrane helix</keyword>
<feature type="region of interest" description="Disordered" evidence="6">
    <location>
        <begin position="379"/>
        <end position="405"/>
    </location>
</feature>
<dbReference type="PANTHER" id="PTHR32060:SF30">
    <property type="entry name" value="CARBOXY-TERMINAL PROCESSING PROTEASE CTPA"/>
    <property type="match status" value="1"/>
</dbReference>
<dbReference type="GO" id="GO:0008236">
    <property type="term" value="F:serine-type peptidase activity"/>
    <property type="evidence" value="ECO:0007669"/>
    <property type="project" value="UniProtKB-KW"/>
</dbReference>
<dbReference type="EMBL" id="MGJZ01000025">
    <property type="protein sequence ID" value="OGN16772.1"/>
    <property type="molecule type" value="Genomic_DNA"/>
</dbReference>
<dbReference type="Proteomes" id="UP000178117">
    <property type="component" value="Unassembled WGS sequence"/>
</dbReference>
<dbReference type="InterPro" id="IPR029045">
    <property type="entry name" value="ClpP/crotonase-like_dom_sf"/>
</dbReference>
<dbReference type="InterPro" id="IPR005151">
    <property type="entry name" value="Tail-specific_protease"/>
</dbReference>
<keyword evidence="2 5" id="KW-0645">Protease</keyword>
<comment type="similarity">
    <text evidence="1 5">Belongs to the peptidase S41A family.</text>
</comment>
<evidence type="ECO:0000256" key="6">
    <source>
        <dbReference type="SAM" id="MobiDB-lite"/>
    </source>
</evidence>
<dbReference type="FunFam" id="2.30.42.10:FF:000063">
    <property type="entry name" value="Peptidase, S41 family"/>
    <property type="match status" value="1"/>
</dbReference>
<dbReference type="Pfam" id="PF22694">
    <property type="entry name" value="CtpB_N-like"/>
    <property type="match status" value="1"/>
</dbReference>
<feature type="transmembrane region" description="Helical" evidence="7">
    <location>
        <begin position="7"/>
        <end position="25"/>
    </location>
</feature>
<organism evidence="9 10">
    <name type="scientific">Candidatus Yanofskybacteria bacterium RIFCSPHIGHO2_02_FULL_50_12</name>
    <dbReference type="NCBI Taxonomy" id="1802685"/>
    <lineage>
        <taxon>Bacteria</taxon>
        <taxon>Candidatus Yanofskyibacteriota</taxon>
    </lineage>
</organism>
<dbReference type="CDD" id="cd06782">
    <property type="entry name" value="cpPDZ_CPP-like"/>
    <property type="match status" value="1"/>
</dbReference>
<dbReference type="Pfam" id="PF17820">
    <property type="entry name" value="PDZ_6"/>
    <property type="match status" value="1"/>
</dbReference>
<keyword evidence="7" id="KW-0472">Membrane</keyword>
<dbReference type="SMART" id="SM00228">
    <property type="entry name" value="PDZ"/>
    <property type="match status" value="1"/>
</dbReference>
<evidence type="ECO:0000256" key="2">
    <source>
        <dbReference type="ARBA" id="ARBA00022670"/>
    </source>
</evidence>
<dbReference type="GO" id="GO:0006508">
    <property type="term" value="P:proteolysis"/>
    <property type="evidence" value="ECO:0007669"/>
    <property type="project" value="UniProtKB-KW"/>
</dbReference>
<evidence type="ECO:0000256" key="5">
    <source>
        <dbReference type="RuleBase" id="RU004404"/>
    </source>
</evidence>
<dbReference type="Pfam" id="PF03572">
    <property type="entry name" value="Peptidase_S41"/>
    <property type="match status" value="1"/>
</dbReference>
<dbReference type="GO" id="GO:0004175">
    <property type="term" value="F:endopeptidase activity"/>
    <property type="evidence" value="ECO:0007669"/>
    <property type="project" value="TreeGrafter"/>
</dbReference>
<dbReference type="PANTHER" id="PTHR32060">
    <property type="entry name" value="TAIL-SPECIFIC PROTEASE"/>
    <property type="match status" value="1"/>
</dbReference>
<keyword evidence="7" id="KW-0812">Transmembrane</keyword>
<dbReference type="InterPro" id="IPR001478">
    <property type="entry name" value="PDZ"/>
</dbReference>
<dbReference type="InterPro" id="IPR041489">
    <property type="entry name" value="PDZ_6"/>
</dbReference>
<evidence type="ECO:0000313" key="10">
    <source>
        <dbReference type="Proteomes" id="UP000178117"/>
    </source>
</evidence>
<name>A0A1F8FUQ5_9BACT</name>
<evidence type="ECO:0000259" key="8">
    <source>
        <dbReference type="PROSITE" id="PS50106"/>
    </source>
</evidence>
<dbReference type="Gene3D" id="3.30.750.44">
    <property type="match status" value="1"/>
</dbReference>
<protein>
    <recommendedName>
        <fullName evidence="8">PDZ domain-containing protein</fullName>
    </recommendedName>
</protein>
<keyword evidence="4 5" id="KW-0720">Serine protease</keyword>
<dbReference type="PROSITE" id="PS50106">
    <property type="entry name" value="PDZ"/>
    <property type="match status" value="1"/>
</dbReference>
<dbReference type="Gene3D" id="2.30.42.10">
    <property type="match status" value="1"/>
</dbReference>
<evidence type="ECO:0000256" key="7">
    <source>
        <dbReference type="SAM" id="Phobius"/>
    </source>
</evidence>
<dbReference type="GO" id="GO:0007165">
    <property type="term" value="P:signal transduction"/>
    <property type="evidence" value="ECO:0007669"/>
    <property type="project" value="TreeGrafter"/>
</dbReference>
<sequence>MDNRKFLPAIIIITLALGFGAGFFYSNTQNEAPTFQRLVNQDVGKIEDVDFSLFWMVWADLEEKYVDQSKLDVQKMVYGAIKGMVDSVGDPYTVFFEPETTKKFKEEISGAFGGIGIEIGMKANILTVISPIKDTPAFKAGLRAGDKILKIDGKSTADMNIDEAVGLIRGRAGSKVVLTITDTESATKDVTITRATITVPTVEWEIIERDGKRYAYLQIYQFNQTVDRQFDEAVREILRSDARGLIVDLRNNPGGLLDSAINLAGYFLTEEQLVVSEVFGDGTKNDFTADGNASLQKYPTVIMVNGGSASASEILAGAIHDNLKTKIVGEKTFGKGSVQELINQRDNSSLKVTIAKWFTPAGISISDKGIEPDIKVEIPEEDRPNMEIGNPEKDPQLQKALDLLK</sequence>
<dbReference type="SUPFAM" id="SSF52096">
    <property type="entry name" value="ClpP/crotonase"/>
    <property type="match status" value="1"/>
</dbReference>
<dbReference type="InterPro" id="IPR055210">
    <property type="entry name" value="CtpA/B_N"/>
</dbReference>
<comment type="caution">
    <text evidence="9">The sequence shown here is derived from an EMBL/GenBank/DDBJ whole genome shotgun (WGS) entry which is preliminary data.</text>
</comment>
<proteinExistence type="inferred from homology"/>
<dbReference type="NCBIfam" id="TIGR00225">
    <property type="entry name" value="prc"/>
    <property type="match status" value="1"/>
</dbReference>